<keyword evidence="7" id="KW-0344">Guanine-nucleotide releasing factor</keyword>
<dbReference type="Pfam" id="PF20252">
    <property type="entry name" value="BIG2_C"/>
    <property type="match status" value="1"/>
</dbReference>
<evidence type="ECO:0000256" key="3">
    <source>
        <dbReference type="ARBA" id="ARBA00004601"/>
    </source>
</evidence>
<dbReference type="OrthoDB" id="18431at2759"/>
<feature type="compositionally biased region" description="Low complexity" evidence="11">
    <location>
        <begin position="357"/>
        <end position="370"/>
    </location>
</feature>
<keyword evidence="4" id="KW-0813">Transport</keyword>
<dbReference type="PANTHER" id="PTHR10663">
    <property type="entry name" value="GUANYL-NUCLEOTIDE EXCHANGE FACTOR"/>
    <property type="match status" value="1"/>
</dbReference>
<evidence type="ECO:0000256" key="9">
    <source>
        <dbReference type="ARBA" id="ARBA00023034"/>
    </source>
</evidence>
<keyword evidence="9" id="KW-0333">Golgi apparatus</keyword>
<dbReference type="SUPFAM" id="SSF48425">
    <property type="entry name" value="Sec7 domain"/>
    <property type="match status" value="1"/>
</dbReference>
<dbReference type="InterPro" id="IPR000904">
    <property type="entry name" value="Sec7_dom"/>
</dbReference>
<dbReference type="GO" id="GO:0032012">
    <property type="term" value="P:regulation of ARF protein signal transduction"/>
    <property type="evidence" value="ECO:0007669"/>
    <property type="project" value="InterPro"/>
</dbReference>
<keyword evidence="6" id="KW-0597">Phosphoprotein</keyword>
<feature type="region of interest" description="Disordered" evidence="11">
    <location>
        <begin position="226"/>
        <end position="471"/>
    </location>
</feature>
<evidence type="ECO:0000313" key="12">
    <source>
        <dbReference type="EMBL" id="CAB3982629.1"/>
    </source>
</evidence>
<dbReference type="InterPro" id="IPR023394">
    <property type="entry name" value="Sec7_C_sf"/>
</dbReference>
<evidence type="ECO:0000313" key="13">
    <source>
        <dbReference type="Proteomes" id="UP001152795"/>
    </source>
</evidence>
<dbReference type="Pfam" id="PF01369">
    <property type="entry name" value="Sec7"/>
    <property type="match status" value="1"/>
</dbReference>
<evidence type="ECO:0000256" key="10">
    <source>
        <dbReference type="ARBA" id="ARBA00023136"/>
    </source>
</evidence>
<keyword evidence="10" id="KW-0472">Membrane</keyword>
<evidence type="ECO:0000256" key="11">
    <source>
        <dbReference type="SAM" id="MobiDB-lite"/>
    </source>
</evidence>
<organism evidence="12 13">
    <name type="scientific">Paramuricea clavata</name>
    <name type="common">Red gorgonian</name>
    <name type="synonym">Violescent sea-whip</name>
    <dbReference type="NCBI Taxonomy" id="317549"/>
    <lineage>
        <taxon>Eukaryota</taxon>
        <taxon>Metazoa</taxon>
        <taxon>Cnidaria</taxon>
        <taxon>Anthozoa</taxon>
        <taxon>Octocorallia</taxon>
        <taxon>Malacalcyonacea</taxon>
        <taxon>Plexauridae</taxon>
        <taxon>Paramuricea</taxon>
    </lineage>
</organism>
<dbReference type="Proteomes" id="UP001152795">
    <property type="component" value="Unassembled WGS sequence"/>
</dbReference>
<feature type="compositionally biased region" description="Polar residues" evidence="11">
    <location>
        <begin position="292"/>
        <end position="341"/>
    </location>
</feature>
<dbReference type="FunFam" id="1.10.1000.11:FF:000003">
    <property type="entry name" value="Brefeldin A-inhibited guanine nucleotide-exchange protein 1"/>
    <property type="match status" value="1"/>
</dbReference>
<dbReference type="GO" id="GO:0048471">
    <property type="term" value="C:perinuclear region of cytoplasm"/>
    <property type="evidence" value="ECO:0007669"/>
    <property type="project" value="UniProtKB-SubCell"/>
</dbReference>
<dbReference type="SMART" id="SM00222">
    <property type="entry name" value="Sec7"/>
    <property type="match status" value="1"/>
</dbReference>
<feature type="region of interest" description="Disordered" evidence="11">
    <location>
        <begin position="698"/>
        <end position="742"/>
    </location>
</feature>
<evidence type="ECO:0000256" key="2">
    <source>
        <dbReference type="ARBA" id="ARBA00004556"/>
    </source>
</evidence>
<feature type="compositionally biased region" description="Basic and acidic residues" evidence="11">
    <location>
        <begin position="270"/>
        <end position="288"/>
    </location>
</feature>
<feature type="compositionally biased region" description="Basic and acidic residues" evidence="11">
    <location>
        <begin position="456"/>
        <end position="468"/>
    </location>
</feature>
<feature type="region of interest" description="Disordered" evidence="11">
    <location>
        <begin position="1605"/>
        <end position="1624"/>
    </location>
</feature>
<accession>A0A7D9DE34</accession>
<dbReference type="Pfam" id="PF12783">
    <property type="entry name" value="Sec7-like_HUS"/>
    <property type="match status" value="1"/>
</dbReference>
<feature type="compositionally biased region" description="Low complexity" evidence="11">
    <location>
        <begin position="378"/>
        <end position="391"/>
    </location>
</feature>
<keyword evidence="13" id="KW-1185">Reference proteome</keyword>
<dbReference type="InterPro" id="IPR032691">
    <property type="entry name" value="Mon2/Sec7/BIG1-like_HUS"/>
</dbReference>
<sequence length="1927" mass="217588">MHKNTKTKNVFLFRALEKILHDKETKKSHHSQLKKACETALEEINTAQGNGNEKSTGDSSSATLPPPPGQQTFITADQYFLPFELACHSKCSRIVTTALDCIQKLIAYGHIIGDTPDSIEPEKRLIDRIIDTICSCFTGIHTDEGVQLQIIKALLTAVTSSTCEVHEGTLLQAVRTVYNIYLASKNLINQTTAKATLTQMISLVFQRMESQAVEAVKLQEEMAAERLKNEEEQRGSEEKQDESLKNDGEHLKDDQALPNGEVVQDEDEGVDLREGDVDSPAVEEKTNDETDNTSNSQPDTLEAEQAQNDTANDSTVSEQAQSDGTTEGCESSDVVNETSADVNELRTDSAGPNDAAPSSEPTSENINESSENIEENSESISTNKTENNSSENEPKPDNQLSENSQKLDNQKPVEIPPIQIPDDSQSKTNVSIPDDTSESHEEGLETARSSVSEAQSDVHSEGTGDGKPHQRFSHITQKDAFLVFRSLCKLSMKSLAEGPLDPKSHELRSKILSLELLLSCLQNAGPVFRTHPMFINAIKQYLCVALSKNGVSSVPAVFELSLAIFLTLLSYFKTHLKMQIEVFFKDIFLNILETSTSSFQHKWMVMQTLTRICSDAQTVVDIYLNYDCELALSNIFERLINDLSKVAQGRQAIELGATPVQERSIRIKGLECLVSILKCMVEWSRDLYFKPDSQVDDKLDFEDGTPTMPRKGSTLEEEGAVDGDLQSKTGGSQNSLNNGLPLDNAEQFESLKQKKETKEKGIQLFNKKSPSKGIKFLQTEGLLGDSVTEVAQFLHADDKLDKTMIGELLGDPGQYEREVMYAYIDQLEFSGMNLVQALRLFLHNFRLPGEAQKIDRLMEKFASRFCETNPNDDVFASADAAYVLAYSIIMLTTDLHSSQVKRKITKEQYIQMNRGINDNKDLPPEYLEAIYDDIAHNEIKMKHTPKVNSRHDATYLQSEKHRRMLYSMEMEHMAENAKTQMEDVSHIQTDFVTATQIGHVKTMFKVAWSPFLAAFSVNLQDNDDPSVASLCLDGIRCAIRISCIFSMPLERDAFVQALSRFTLLSATSGTHIHEMKTKNIETIKTLITIAQTDGNYVGKSWLEILKCISQLELAQLIGTGVKTRYLHTGASGVTNSGTTPASSGRTAYDVTSGRTPADAKRMASAQEAIGETATQSVVVAVDRVFTGSVKLDGDAIVDFVEALRQVSEVELSNQTMIRMFSLQKIVEIAYYNMGRIRLQWSRIWAVLGDHFNKCGCNPNEEVAFFCVDSLRQLSMKFLEKGELPNFRFQKDFLRPFEYIMKKNSSATIRDMVVRCVTQMVHSQAVNIKSGWKNVFSVFHLAASDHDEGIVELAFQTTATIFEKYFSATIDSFQDAVKCLSEFACNASFPDTSMEAIRLIRNCAKFVSENPTMFKDHGSEDAGISEQDRIWVKGWFPVLFELSCIINRCKLDVRTRGLTVMFEIMKTYGNTFLQHWWRDVFKVVFRIFDNMKLPDRQIDWQEKSEWMTTTCNHALYAIIDVFTQYFDILAEILLDDMYGHLEWCVKQDNEQLARSGTNCLENLVVSNGNKFSEEVWEQTCQCVKTIFESTIPDQLLTWRPADQKVLSLPTPDSTPVPSPIKKMPSVDMEDDIVPKYPEDEEELDGVLESTDGVGEDDEMVAFNESFQETNEQDSISLHSTPSLRFEPVEEHKPIVQTERMLFNSLIIKCVVQLELIQMIDNVVFYPSTSRREDEDNMAEIRGMTGPRRVNKQEHDGMFPQLTSQQLFLFCEVLEESHKFAKSFNCDNDVRTALWKAGFKGQSKPNLLKQETSSLACLLRILFRMYDDETRRDSWQDVEQRMLRICNEALQHFNQLQSASHRDAWTTLLVLIFTRLLRLEDPRFKIHISSCYPHLCEMIVFDCKLELKLMLRKVLQRIATTFGITSSQS</sequence>
<feature type="compositionally biased region" description="Polar residues" evidence="11">
    <location>
        <begin position="48"/>
        <end position="63"/>
    </location>
</feature>
<feature type="compositionally biased region" description="Basic and acidic residues" evidence="11">
    <location>
        <begin position="226"/>
        <end position="255"/>
    </location>
</feature>
<proteinExistence type="predicted"/>
<dbReference type="EMBL" id="CACRXK020000524">
    <property type="protein sequence ID" value="CAB3982629.1"/>
    <property type="molecule type" value="Genomic_DNA"/>
</dbReference>
<dbReference type="Gene3D" id="1.10.1000.11">
    <property type="entry name" value="Arf Nucleotide-binding Site Opener,domain 2"/>
    <property type="match status" value="1"/>
</dbReference>
<dbReference type="InterPro" id="IPR016024">
    <property type="entry name" value="ARM-type_fold"/>
</dbReference>
<reference evidence="12" key="1">
    <citation type="submission" date="2020-04" db="EMBL/GenBank/DDBJ databases">
        <authorList>
            <person name="Alioto T."/>
            <person name="Alioto T."/>
            <person name="Gomez Garrido J."/>
        </authorList>
    </citation>
    <scope>NUCLEOTIDE SEQUENCE</scope>
    <source>
        <strain evidence="12">A484AB</strain>
    </source>
</reference>
<dbReference type="PANTHER" id="PTHR10663:SF375">
    <property type="entry name" value="LD29171P"/>
    <property type="match status" value="1"/>
</dbReference>
<feature type="compositionally biased region" description="Polar residues" evidence="11">
    <location>
        <begin position="422"/>
        <end position="431"/>
    </location>
</feature>
<comment type="subcellular location">
    <subcellularLocation>
        <location evidence="2">Cytoplasm</location>
        <location evidence="2">Perinuclear region</location>
    </subcellularLocation>
    <subcellularLocation>
        <location evidence="3">Golgi apparatus</location>
        <location evidence="3">trans-Golgi network</location>
    </subcellularLocation>
    <subcellularLocation>
        <location evidence="1">Membrane</location>
    </subcellularLocation>
</comment>
<dbReference type="GO" id="GO:0005085">
    <property type="term" value="F:guanyl-nucleotide exchange factor activity"/>
    <property type="evidence" value="ECO:0007669"/>
    <property type="project" value="UniProtKB-KW"/>
</dbReference>
<dbReference type="CDD" id="cd00171">
    <property type="entry name" value="Sec7"/>
    <property type="match status" value="1"/>
</dbReference>
<evidence type="ECO:0000256" key="6">
    <source>
        <dbReference type="ARBA" id="ARBA00022553"/>
    </source>
</evidence>
<dbReference type="GO" id="GO:0005794">
    <property type="term" value="C:Golgi apparatus"/>
    <property type="evidence" value="ECO:0007669"/>
    <property type="project" value="UniProtKB-SubCell"/>
</dbReference>
<keyword evidence="5" id="KW-0963">Cytoplasm</keyword>
<dbReference type="FunFam" id="1.10.220.20:FF:000002">
    <property type="entry name" value="Brefeldin A-inhibited guanine nucleotide-exchange protein 1"/>
    <property type="match status" value="1"/>
</dbReference>
<dbReference type="FunFam" id="1.25.10.10:FF:000143">
    <property type="entry name" value="ADP-ribosylation factor guanine nucleotide-exchange factor 2 (brefeldin A-inhibited)"/>
    <property type="match status" value="1"/>
</dbReference>
<dbReference type="InterPro" id="IPR032629">
    <property type="entry name" value="DCB_dom"/>
</dbReference>
<evidence type="ECO:0000256" key="7">
    <source>
        <dbReference type="ARBA" id="ARBA00022658"/>
    </source>
</evidence>
<dbReference type="GO" id="GO:0015031">
    <property type="term" value="P:protein transport"/>
    <property type="evidence" value="ECO:0007669"/>
    <property type="project" value="UniProtKB-KW"/>
</dbReference>
<evidence type="ECO:0000256" key="8">
    <source>
        <dbReference type="ARBA" id="ARBA00022927"/>
    </source>
</evidence>
<name>A0A7D9DE34_PARCT</name>
<dbReference type="InterPro" id="IPR046455">
    <property type="entry name" value="Sec7/BIG1-like_C"/>
</dbReference>
<feature type="region of interest" description="Disordered" evidence="11">
    <location>
        <begin position="48"/>
        <end position="68"/>
    </location>
</feature>
<dbReference type="InterPro" id="IPR035999">
    <property type="entry name" value="Sec7_dom_sf"/>
</dbReference>
<dbReference type="Pfam" id="PF09324">
    <property type="entry name" value="Sec7-like_HDS"/>
    <property type="match status" value="1"/>
</dbReference>
<gene>
    <name evidence="12" type="ORF">PACLA_8A010282</name>
</gene>
<evidence type="ECO:0000256" key="4">
    <source>
        <dbReference type="ARBA" id="ARBA00022448"/>
    </source>
</evidence>
<dbReference type="GO" id="GO:0016020">
    <property type="term" value="C:membrane"/>
    <property type="evidence" value="ECO:0007669"/>
    <property type="project" value="UniProtKB-SubCell"/>
</dbReference>
<dbReference type="SUPFAM" id="SSF48371">
    <property type="entry name" value="ARM repeat"/>
    <property type="match status" value="2"/>
</dbReference>
<evidence type="ECO:0000256" key="1">
    <source>
        <dbReference type="ARBA" id="ARBA00004370"/>
    </source>
</evidence>
<protein>
    <submittedName>
        <fullName evidence="12">Brefeldin A-inhibited guanine nucleotide-exchange 1 isoform X1</fullName>
    </submittedName>
</protein>
<feature type="compositionally biased region" description="Polar residues" evidence="11">
    <location>
        <begin position="398"/>
        <end position="407"/>
    </location>
</feature>
<feature type="compositionally biased region" description="Polar residues" evidence="11">
    <location>
        <begin position="726"/>
        <end position="738"/>
    </location>
</feature>
<dbReference type="Pfam" id="PF16213">
    <property type="entry name" value="DCB"/>
    <property type="match status" value="1"/>
</dbReference>
<dbReference type="Gene3D" id="1.10.220.20">
    <property type="match status" value="1"/>
</dbReference>
<evidence type="ECO:0000256" key="5">
    <source>
        <dbReference type="ARBA" id="ARBA00022490"/>
    </source>
</evidence>
<dbReference type="PROSITE" id="PS50190">
    <property type="entry name" value="SEC7"/>
    <property type="match status" value="1"/>
</dbReference>
<dbReference type="InterPro" id="IPR015403">
    <property type="entry name" value="Mon2/Sec7/BIG1-like_HDS"/>
</dbReference>
<comment type="caution">
    <text evidence="12">The sequence shown here is derived from an EMBL/GenBank/DDBJ whole genome shotgun (WGS) entry which is preliminary data.</text>
</comment>
<keyword evidence="8" id="KW-0653">Protein transport</keyword>